<keyword evidence="7" id="KW-1185">Reference proteome</keyword>
<protein>
    <submittedName>
        <fullName evidence="6">NAD(P)/FAD-dependent oxidoreductase</fullName>
    </submittedName>
</protein>
<comment type="caution">
    <text evidence="6">The sequence shown here is derived from an EMBL/GenBank/DDBJ whole genome shotgun (WGS) entry which is preliminary data.</text>
</comment>
<reference evidence="6" key="1">
    <citation type="submission" date="2018-10" db="EMBL/GenBank/DDBJ databases">
        <title>Schaedlerella arabinophila gen. nov. sp. nov., isolated from the mouse intestinal tract and comparative analysis with the genome of the closely related altered Schaedler flora strain ASF502.</title>
        <authorList>
            <person name="Miyake S."/>
            <person name="Soh M."/>
            <person name="Seedorf H."/>
        </authorList>
    </citation>
    <scope>NUCLEOTIDE SEQUENCE [LARGE SCALE GENOMIC DNA]</scope>
    <source>
        <strain evidence="6">DSM 106076</strain>
    </source>
</reference>
<dbReference type="AlphaFoldDB" id="A0A426DRK3"/>
<dbReference type="GO" id="GO:0016491">
    <property type="term" value="F:oxidoreductase activity"/>
    <property type="evidence" value="ECO:0007669"/>
    <property type="project" value="InterPro"/>
</dbReference>
<keyword evidence="5" id="KW-0520">NAD</keyword>
<keyword evidence="3" id="KW-0274">FAD</keyword>
<dbReference type="Pfam" id="PF13450">
    <property type="entry name" value="NAD_binding_8"/>
    <property type="match status" value="1"/>
</dbReference>
<evidence type="ECO:0000256" key="3">
    <source>
        <dbReference type="ARBA" id="ARBA00022827"/>
    </source>
</evidence>
<keyword evidence="4" id="KW-0521">NADP</keyword>
<evidence type="ECO:0000256" key="2">
    <source>
        <dbReference type="ARBA" id="ARBA00022729"/>
    </source>
</evidence>
<dbReference type="InterPro" id="IPR052206">
    <property type="entry name" value="Retinol_saturase"/>
</dbReference>
<evidence type="ECO:0000256" key="4">
    <source>
        <dbReference type="ARBA" id="ARBA00022857"/>
    </source>
</evidence>
<dbReference type="SUPFAM" id="SSF51905">
    <property type="entry name" value="FAD/NAD(P)-binding domain"/>
    <property type="match status" value="1"/>
</dbReference>
<keyword evidence="1" id="KW-0285">Flavoprotein</keyword>
<dbReference type="PANTHER" id="PTHR46091:SF3">
    <property type="entry name" value="AMINE OXIDASE DOMAIN-CONTAINING PROTEIN"/>
    <property type="match status" value="1"/>
</dbReference>
<organism evidence="6 7">
    <name type="scientific">Schaedlerella arabinosiphila</name>
    <dbReference type="NCBI Taxonomy" id="2044587"/>
    <lineage>
        <taxon>Bacteria</taxon>
        <taxon>Bacillati</taxon>
        <taxon>Bacillota</taxon>
        <taxon>Clostridia</taxon>
        <taxon>Lachnospirales</taxon>
        <taxon>Lachnospiraceae</taxon>
        <taxon>Schaedlerella</taxon>
    </lineage>
</organism>
<gene>
    <name evidence="6" type="ORF">EBB54_15295</name>
</gene>
<evidence type="ECO:0000313" key="7">
    <source>
        <dbReference type="Proteomes" id="UP000274920"/>
    </source>
</evidence>
<evidence type="ECO:0000256" key="1">
    <source>
        <dbReference type="ARBA" id="ARBA00022630"/>
    </source>
</evidence>
<evidence type="ECO:0000256" key="5">
    <source>
        <dbReference type="ARBA" id="ARBA00023027"/>
    </source>
</evidence>
<dbReference type="PANTHER" id="PTHR46091">
    <property type="entry name" value="BLR7054 PROTEIN"/>
    <property type="match status" value="1"/>
</dbReference>
<sequence>MDNYDVIVIGAGNGGLASAATLAVNHKKAAVFEKHNIPGGCGTSFRRGRFEFEVALHQLNGMNTKDKPGPTRELFRKWGIEDAIEWIPIDTLYKINLPGGRGVALPADKKKACHLLCREFPEETDAIRRYFHMVWKFNEEIADFLAKSAASPANPSELKKFITKTGFPKIYKVLAKYGVRSTQDVLDEFFRSRELQLCLSAYWCFMGMPPERFPFSILARCMYLYTVDKPYYVRGGSQVMSQGLMETIRRHGGSVFVNCGVKRILLKNGRAVGVEDENGGRHYAHKIISNVSPTVTYAGLLKDEEVPDACRQYFKSYTTGISALTCFIGLDCPPEEIGFTDSFNLIYDSLDANKDFKNAYFTDTKTDPIVATCYTIDDPCVSPPGTSIITAGTLKYGEAWEKLSPEEYHRTKYAAADEIVRRLETRFPGLRGHIEEMEVATPLTHMRYLGHPGGAIYGYEQDLKSSVFFFPQDEFIPGLTFAGGWVNTCGFGPNYAYGDKIAQSILKEGR</sequence>
<proteinExistence type="predicted"/>
<dbReference type="InterPro" id="IPR036188">
    <property type="entry name" value="FAD/NAD-bd_sf"/>
</dbReference>
<dbReference type="RefSeq" id="WP_125128027.1">
    <property type="nucleotide sequence ID" value="NZ_RHJS01000002.1"/>
</dbReference>
<dbReference type="EMBL" id="RHJS01000002">
    <property type="protein sequence ID" value="RRK35371.1"/>
    <property type="molecule type" value="Genomic_DNA"/>
</dbReference>
<evidence type="ECO:0000313" key="6">
    <source>
        <dbReference type="EMBL" id="RRK35371.1"/>
    </source>
</evidence>
<keyword evidence="2" id="KW-0732">Signal</keyword>
<name>A0A426DRK3_9FIRM</name>
<accession>A0A426DRK3</accession>
<dbReference type="Gene3D" id="3.50.50.60">
    <property type="entry name" value="FAD/NAD(P)-binding domain"/>
    <property type="match status" value="2"/>
</dbReference>
<dbReference type="Proteomes" id="UP000274920">
    <property type="component" value="Unassembled WGS sequence"/>
</dbReference>